<evidence type="ECO:0000313" key="2">
    <source>
        <dbReference type="Proteomes" id="UP000059074"/>
    </source>
</evidence>
<keyword evidence="2" id="KW-1185">Reference proteome</keyword>
<dbReference type="PATRIC" id="fig|121290.4.peg.3030"/>
<proteinExistence type="predicted"/>
<dbReference type="EMBL" id="LMTR01000087">
    <property type="protein sequence ID" value="KWT64807.1"/>
    <property type="molecule type" value="Genomic_DNA"/>
</dbReference>
<name>A0A109BA45_HYPSL</name>
<dbReference type="AlphaFoldDB" id="A0A109BA45"/>
<accession>A0A109BA45</accession>
<evidence type="ECO:0000313" key="1">
    <source>
        <dbReference type="EMBL" id="KWT64807.1"/>
    </source>
</evidence>
<organism evidence="1 2">
    <name type="scientific">Hyphomicrobium sulfonivorans</name>
    <dbReference type="NCBI Taxonomy" id="121290"/>
    <lineage>
        <taxon>Bacteria</taxon>
        <taxon>Pseudomonadati</taxon>
        <taxon>Pseudomonadota</taxon>
        <taxon>Alphaproteobacteria</taxon>
        <taxon>Hyphomicrobiales</taxon>
        <taxon>Hyphomicrobiaceae</taxon>
        <taxon>Hyphomicrobium</taxon>
    </lineage>
</organism>
<gene>
    <name evidence="1" type="ORF">APY04_3140</name>
</gene>
<dbReference type="Proteomes" id="UP000059074">
    <property type="component" value="Unassembled WGS sequence"/>
</dbReference>
<protein>
    <submittedName>
        <fullName evidence="1">Uncharacterized protein</fullName>
    </submittedName>
</protein>
<comment type="caution">
    <text evidence="1">The sequence shown here is derived from an EMBL/GenBank/DDBJ whole genome shotgun (WGS) entry which is preliminary data.</text>
</comment>
<sequence>MTDVSYRLARDNAGGASIRFTEAATIIQHDDDKRRRAESVVGTVSMI</sequence>
<reference evidence="1 2" key="1">
    <citation type="submission" date="2015-10" db="EMBL/GenBank/DDBJ databases">
        <title>Transcriptomic analysis of a linuron degrading triple-species bacterial consortium.</title>
        <authorList>
            <person name="Albers P."/>
        </authorList>
    </citation>
    <scope>NUCLEOTIDE SEQUENCE [LARGE SCALE GENOMIC DNA]</scope>
    <source>
        <strain evidence="1 2">WDL6</strain>
    </source>
</reference>